<dbReference type="SMART" id="SM00173">
    <property type="entry name" value="RAS"/>
    <property type="match status" value="1"/>
</dbReference>
<sequence length="205" mass="22648">MKRKEQKADVAGKLTDPARKMKVVLVGDLCVGKTSLANVFVSNHFQENYTSTVGANVTAKTLDNPNVTLQIWDTAGMERFRSLLPHYMRNAECAICVYDMSSRDTFSSIADYWIDYVKAASSEALTKVLVANKCDTLTKEGRQLAETNNMLFFETSAKHSINVDKMFIEAATAVLKTTPKPEVQSNSGVCLESVGERKLKCCLSS</sequence>
<evidence type="ECO:0000256" key="2">
    <source>
        <dbReference type="ARBA" id="ARBA00022741"/>
    </source>
</evidence>
<comment type="caution">
    <text evidence="3">The sequence shown here is derived from an EMBL/GenBank/DDBJ whole genome shotgun (WGS) entry which is preliminary data.</text>
</comment>
<dbReference type="AlphaFoldDB" id="A0A8S3ZMK5"/>
<dbReference type="InterPro" id="IPR027417">
    <property type="entry name" value="P-loop_NTPase"/>
</dbReference>
<evidence type="ECO:0000313" key="3">
    <source>
        <dbReference type="EMBL" id="CAG5128556.1"/>
    </source>
</evidence>
<dbReference type="SMART" id="SM00176">
    <property type="entry name" value="RAN"/>
    <property type="match status" value="1"/>
</dbReference>
<dbReference type="PRINTS" id="PR00449">
    <property type="entry name" value="RASTRNSFRMNG"/>
</dbReference>
<dbReference type="GO" id="GO:0003924">
    <property type="term" value="F:GTPase activity"/>
    <property type="evidence" value="ECO:0007669"/>
    <property type="project" value="InterPro"/>
</dbReference>
<evidence type="ECO:0000313" key="4">
    <source>
        <dbReference type="Proteomes" id="UP000678393"/>
    </source>
</evidence>
<dbReference type="Gene3D" id="3.40.50.300">
    <property type="entry name" value="P-loop containing nucleotide triphosphate hydrolases"/>
    <property type="match status" value="1"/>
</dbReference>
<dbReference type="GO" id="GO:0005525">
    <property type="term" value="F:GTP binding"/>
    <property type="evidence" value="ECO:0007669"/>
    <property type="project" value="InterPro"/>
</dbReference>
<dbReference type="InterPro" id="IPR005225">
    <property type="entry name" value="Small_GTP-bd"/>
</dbReference>
<dbReference type="CDD" id="cd00154">
    <property type="entry name" value="Rab"/>
    <property type="match status" value="1"/>
</dbReference>
<keyword evidence="4" id="KW-1185">Reference proteome</keyword>
<protein>
    <submittedName>
        <fullName evidence="3">Uncharacterized protein</fullName>
    </submittedName>
</protein>
<dbReference type="PANTHER" id="PTHR47978">
    <property type="match status" value="1"/>
</dbReference>
<dbReference type="PROSITE" id="PS51421">
    <property type="entry name" value="RAS"/>
    <property type="match status" value="1"/>
</dbReference>
<dbReference type="NCBIfam" id="TIGR00231">
    <property type="entry name" value="small_GTP"/>
    <property type="match status" value="1"/>
</dbReference>
<dbReference type="Proteomes" id="UP000678393">
    <property type="component" value="Unassembled WGS sequence"/>
</dbReference>
<accession>A0A8S3ZMK5</accession>
<organism evidence="3 4">
    <name type="scientific">Candidula unifasciata</name>
    <dbReference type="NCBI Taxonomy" id="100452"/>
    <lineage>
        <taxon>Eukaryota</taxon>
        <taxon>Metazoa</taxon>
        <taxon>Spiralia</taxon>
        <taxon>Lophotrochozoa</taxon>
        <taxon>Mollusca</taxon>
        <taxon>Gastropoda</taxon>
        <taxon>Heterobranchia</taxon>
        <taxon>Euthyneura</taxon>
        <taxon>Panpulmonata</taxon>
        <taxon>Eupulmonata</taxon>
        <taxon>Stylommatophora</taxon>
        <taxon>Helicina</taxon>
        <taxon>Helicoidea</taxon>
        <taxon>Geomitridae</taxon>
        <taxon>Candidula</taxon>
    </lineage>
</organism>
<dbReference type="SUPFAM" id="SSF52540">
    <property type="entry name" value="P-loop containing nucleoside triphosphate hydrolases"/>
    <property type="match status" value="1"/>
</dbReference>
<dbReference type="SMART" id="SM00175">
    <property type="entry name" value="RAB"/>
    <property type="match status" value="1"/>
</dbReference>
<comment type="similarity">
    <text evidence="1">Belongs to the small GTPase superfamily. Rab family.</text>
</comment>
<dbReference type="Pfam" id="PF00071">
    <property type="entry name" value="Ras"/>
    <property type="match status" value="1"/>
</dbReference>
<evidence type="ECO:0000256" key="1">
    <source>
        <dbReference type="ARBA" id="ARBA00006270"/>
    </source>
</evidence>
<dbReference type="SMART" id="SM00174">
    <property type="entry name" value="RHO"/>
    <property type="match status" value="1"/>
</dbReference>
<keyword evidence="2" id="KW-0547">Nucleotide-binding</keyword>
<dbReference type="EMBL" id="CAJHNH020003112">
    <property type="protein sequence ID" value="CAG5128556.1"/>
    <property type="molecule type" value="Genomic_DNA"/>
</dbReference>
<gene>
    <name evidence="3" type="ORF">CUNI_LOCUS14114</name>
</gene>
<name>A0A8S3ZMK5_9EUPU</name>
<reference evidence="3" key="1">
    <citation type="submission" date="2021-04" db="EMBL/GenBank/DDBJ databases">
        <authorList>
            <consortium name="Molecular Ecology Group"/>
        </authorList>
    </citation>
    <scope>NUCLEOTIDE SEQUENCE</scope>
</reference>
<dbReference type="InterPro" id="IPR001806">
    <property type="entry name" value="Small_GTPase"/>
</dbReference>
<dbReference type="PROSITE" id="PS51419">
    <property type="entry name" value="RAB"/>
    <property type="match status" value="1"/>
</dbReference>
<dbReference type="FunFam" id="3.40.50.300:FF:001204">
    <property type="entry name" value="Small GTP-binding protein, putative"/>
    <property type="match status" value="1"/>
</dbReference>
<proteinExistence type="inferred from homology"/>
<dbReference type="OrthoDB" id="63533at2759"/>